<reference evidence="2" key="1">
    <citation type="journal article" date="2020" name="Mol. Plant Microbe">
        <title>Rhizobial microsymbionts of the narrowly endemic Oxytropis species growing in Kamchatka are characterized by significant genetic diversity and possess a set of genes that are associated with T3SS and T6SS secretion systems and can affect the development of symbiosis.</title>
        <authorList>
            <person name="Safronova V."/>
            <person name="Guro P."/>
            <person name="Sazanova A."/>
            <person name="Kuznetsova I."/>
            <person name="Belimov A."/>
            <person name="Yakubov V."/>
            <person name="Chirak E."/>
            <person name="Afonin A."/>
            <person name="Gogolev Y."/>
            <person name="Andronov E."/>
            <person name="Tikhonovich I."/>
        </authorList>
    </citation>
    <scope>NUCLEOTIDE SEQUENCE [LARGE SCALE GENOMIC DNA]</scope>
    <source>
        <strain evidence="2">581</strain>
    </source>
</reference>
<protein>
    <submittedName>
        <fullName evidence="1">Glycine reductase</fullName>
    </submittedName>
</protein>
<dbReference type="Proteomes" id="UP000515291">
    <property type="component" value="Chromosome"/>
</dbReference>
<name>A0A7G6TYE9_9BRAD</name>
<dbReference type="GO" id="GO:0050485">
    <property type="term" value="F:oxidoreductase activity, acting on X-H and Y-H to form an X-Y bond, with a disulfide as acceptor"/>
    <property type="evidence" value="ECO:0007669"/>
    <property type="project" value="InterPro"/>
</dbReference>
<dbReference type="EMBL" id="CP050292">
    <property type="protein sequence ID" value="QND71781.1"/>
    <property type="molecule type" value="Genomic_DNA"/>
</dbReference>
<gene>
    <name evidence="1" type="ORF">HB776_11500</name>
</gene>
<evidence type="ECO:0000313" key="2">
    <source>
        <dbReference type="Proteomes" id="UP000515291"/>
    </source>
</evidence>
<dbReference type="RefSeq" id="WP_184517787.1">
    <property type="nucleotide sequence ID" value="NZ_CP050292.1"/>
</dbReference>
<proteinExistence type="predicted"/>
<organism evidence="1 2">
    <name type="scientific">Tardiphaga robiniae</name>
    <dbReference type="NCBI Taxonomy" id="943830"/>
    <lineage>
        <taxon>Bacteria</taxon>
        <taxon>Pseudomonadati</taxon>
        <taxon>Pseudomonadota</taxon>
        <taxon>Alphaproteobacteria</taxon>
        <taxon>Hyphomicrobiales</taxon>
        <taxon>Nitrobacteraceae</taxon>
        <taxon>Tardiphaga</taxon>
    </lineage>
</organism>
<accession>A0A7G6TYE9</accession>
<dbReference type="KEGG" id="trb:HB776_11500"/>
<sequence>MADARDDTSGFASEDDVPIQYMARTRAYYQAIGYDVPYRWAHHIDAPFQPLKKPLAQSRVAIVTTAAPFDPAKGDQGPGALYNGGAKFYQVYDGDTSVDHDLRISHIAYDRVHTTADDSGTWFPLPALRALAASGRIGSVAPRFYGAPTNRSHRVTLETDAPEIVKRAKADGIDVAVLVPNCPVCHQTISLVARELEANGISTVVAGCAKDIVEHAAVPRFLFSDFPLGNSAGKPHDKASQAQTLELALRLLESAVGPQTTLQSPQRWARDAVWKRDYNNVALLSAEELARRRAEFDKQKDIARGLRETAA</sequence>
<dbReference type="AlphaFoldDB" id="A0A7G6TYE9"/>
<evidence type="ECO:0000313" key="1">
    <source>
        <dbReference type="EMBL" id="QND71781.1"/>
    </source>
</evidence>